<organism evidence="1 2">
    <name type="scientific">Helianthus annuus</name>
    <name type="common">Common sunflower</name>
    <dbReference type="NCBI Taxonomy" id="4232"/>
    <lineage>
        <taxon>Eukaryota</taxon>
        <taxon>Viridiplantae</taxon>
        <taxon>Streptophyta</taxon>
        <taxon>Embryophyta</taxon>
        <taxon>Tracheophyta</taxon>
        <taxon>Spermatophyta</taxon>
        <taxon>Magnoliopsida</taxon>
        <taxon>eudicotyledons</taxon>
        <taxon>Gunneridae</taxon>
        <taxon>Pentapetalae</taxon>
        <taxon>asterids</taxon>
        <taxon>campanulids</taxon>
        <taxon>Asterales</taxon>
        <taxon>Asteraceae</taxon>
        <taxon>Asteroideae</taxon>
        <taxon>Heliantheae alliance</taxon>
        <taxon>Heliantheae</taxon>
        <taxon>Helianthus</taxon>
    </lineage>
</organism>
<dbReference type="EMBL" id="MNCJ02000319">
    <property type="protein sequence ID" value="KAF5811949.1"/>
    <property type="molecule type" value="Genomic_DNA"/>
</dbReference>
<proteinExistence type="predicted"/>
<reference evidence="1" key="1">
    <citation type="journal article" date="2017" name="Nature">
        <title>The sunflower genome provides insights into oil metabolism, flowering and Asterid evolution.</title>
        <authorList>
            <person name="Badouin H."/>
            <person name="Gouzy J."/>
            <person name="Grassa C.J."/>
            <person name="Murat F."/>
            <person name="Staton S.E."/>
            <person name="Cottret L."/>
            <person name="Lelandais-Briere C."/>
            <person name="Owens G.L."/>
            <person name="Carrere S."/>
            <person name="Mayjonade B."/>
            <person name="Legrand L."/>
            <person name="Gill N."/>
            <person name="Kane N.C."/>
            <person name="Bowers J.E."/>
            <person name="Hubner S."/>
            <person name="Bellec A."/>
            <person name="Berard A."/>
            <person name="Berges H."/>
            <person name="Blanchet N."/>
            <person name="Boniface M.C."/>
            <person name="Brunel D."/>
            <person name="Catrice O."/>
            <person name="Chaidir N."/>
            <person name="Claudel C."/>
            <person name="Donnadieu C."/>
            <person name="Faraut T."/>
            <person name="Fievet G."/>
            <person name="Helmstetter N."/>
            <person name="King M."/>
            <person name="Knapp S.J."/>
            <person name="Lai Z."/>
            <person name="Le Paslier M.C."/>
            <person name="Lippi Y."/>
            <person name="Lorenzon L."/>
            <person name="Mandel J.R."/>
            <person name="Marage G."/>
            <person name="Marchand G."/>
            <person name="Marquand E."/>
            <person name="Bret-Mestries E."/>
            <person name="Morien E."/>
            <person name="Nambeesan S."/>
            <person name="Nguyen T."/>
            <person name="Pegot-Espagnet P."/>
            <person name="Pouilly N."/>
            <person name="Raftis F."/>
            <person name="Sallet E."/>
            <person name="Schiex T."/>
            <person name="Thomas J."/>
            <person name="Vandecasteele C."/>
            <person name="Vares D."/>
            <person name="Vear F."/>
            <person name="Vautrin S."/>
            <person name="Crespi M."/>
            <person name="Mangin B."/>
            <person name="Burke J.M."/>
            <person name="Salse J."/>
            <person name="Munos S."/>
            <person name="Vincourt P."/>
            <person name="Rieseberg L.H."/>
            <person name="Langlade N.B."/>
        </authorList>
    </citation>
    <scope>NUCLEOTIDE SEQUENCE</scope>
    <source>
        <tissue evidence="1">Leaves</tissue>
    </source>
</reference>
<comment type="caution">
    <text evidence="1">The sequence shown here is derived from an EMBL/GenBank/DDBJ whole genome shotgun (WGS) entry which is preliminary data.</text>
</comment>
<dbReference type="Proteomes" id="UP000215914">
    <property type="component" value="Unassembled WGS sequence"/>
</dbReference>
<dbReference type="Gramene" id="mRNA:HanXRQr2_Chr04g0187191">
    <property type="protein sequence ID" value="mRNA:HanXRQr2_Chr04g0187191"/>
    <property type="gene ID" value="HanXRQr2_Chr04g0187191"/>
</dbReference>
<evidence type="ECO:0000313" key="1">
    <source>
        <dbReference type="EMBL" id="KAF5811949.1"/>
    </source>
</evidence>
<sequence>MFRIFDSKLVVLTKVGLHTLRLLYLVECCIYHFRTMTWWLLPRGTRRLNRTIAPAVDHTGCDQRRNCDVAIGHGGSSEYWWWFCPWTTLSSLR</sequence>
<keyword evidence="2" id="KW-1185">Reference proteome</keyword>
<gene>
    <name evidence="1" type="ORF">HanXRQr2_Chr04g0187191</name>
</gene>
<evidence type="ECO:0000313" key="2">
    <source>
        <dbReference type="Proteomes" id="UP000215914"/>
    </source>
</evidence>
<dbReference type="AlphaFoldDB" id="A0A9K3JBJ8"/>
<reference evidence="1" key="2">
    <citation type="submission" date="2020-06" db="EMBL/GenBank/DDBJ databases">
        <title>Helianthus annuus Genome sequencing and assembly Release 2.</title>
        <authorList>
            <person name="Gouzy J."/>
            <person name="Langlade N."/>
            <person name="Munos S."/>
        </authorList>
    </citation>
    <scope>NUCLEOTIDE SEQUENCE</scope>
    <source>
        <tissue evidence="1">Leaves</tissue>
    </source>
</reference>
<protein>
    <submittedName>
        <fullName evidence="1">Uncharacterized protein</fullName>
    </submittedName>
</protein>
<accession>A0A9K3JBJ8</accession>
<name>A0A9K3JBJ8_HELAN</name>